<reference evidence="2 3" key="1">
    <citation type="submission" date="2018-08" db="EMBL/GenBank/DDBJ databases">
        <title>A genome reference for cultivated species of the human gut microbiota.</title>
        <authorList>
            <person name="Zou Y."/>
            <person name="Xue W."/>
            <person name="Luo G."/>
        </authorList>
    </citation>
    <scope>NUCLEOTIDE SEQUENCE [LARGE SCALE GENOMIC DNA]</scope>
    <source>
        <strain evidence="2 3">OM06-4</strain>
    </source>
</reference>
<dbReference type="InterPro" id="IPR001584">
    <property type="entry name" value="Integrase_cat-core"/>
</dbReference>
<dbReference type="RefSeq" id="WP_081446370.1">
    <property type="nucleotide sequence ID" value="NZ_AP031443.1"/>
</dbReference>
<protein>
    <recommendedName>
        <fullName evidence="1">Integrase catalytic domain-containing protein</fullName>
    </recommendedName>
</protein>
<dbReference type="Pfam" id="PF13333">
    <property type="entry name" value="rve_2"/>
    <property type="match status" value="1"/>
</dbReference>
<dbReference type="EMBL" id="QUSL01000017">
    <property type="protein sequence ID" value="RGD84368.1"/>
    <property type="molecule type" value="Genomic_DNA"/>
</dbReference>
<evidence type="ECO:0000259" key="1">
    <source>
        <dbReference type="Pfam" id="PF13333"/>
    </source>
</evidence>
<accession>A0A3E3ADZ5</accession>
<evidence type="ECO:0000313" key="2">
    <source>
        <dbReference type="EMBL" id="RGD84368.1"/>
    </source>
</evidence>
<dbReference type="GO" id="GO:0015074">
    <property type="term" value="P:DNA integration"/>
    <property type="evidence" value="ECO:0007669"/>
    <property type="project" value="InterPro"/>
</dbReference>
<gene>
    <name evidence="2" type="ORF">DXB93_11065</name>
</gene>
<name>A0A3E3ADZ5_9FIRM</name>
<dbReference type="Proteomes" id="UP000261032">
    <property type="component" value="Unassembled WGS sequence"/>
</dbReference>
<sequence length="44" mass="5355">MHEQFKAAMSEYIEYYNNERINTKRKGLSPLVYRQQSFQDLTLI</sequence>
<comment type="caution">
    <text evidence="2">The sequence shown here is derived from an EMBL/GenBank/DDBJ whole genome shotgun (WGS) entry which is preliminary data.</text>
</comment>
<organism evidence="2 3">
    <name type="scientific">Thomasclavelia ramosa</name>
    <dbReference type="NCBI Taxonomy" id="1547"/>
    <lineage>
        <taxon>Bacteria</taxon>
        <taxon>Bacillati</taxon>
        <taxon>Bacillota</taxon>
        <taxon>Erysipelotrichia</taxon>
        <taxon>Erysipelotrichales</taxon>
        <taxon>Coprobacillaceae</taxon>
        <taxon>Thomasclavelia</taxon>
    </lineage>
</organism>
<proteinExistence type="predicted"/>
<evidence type="ECO:0000313" key="3">
    <source>
        <dbReference type="Proteomes" id="UP000261032"/>
    </source>
</evidence>
<dbReference type="AlphaFoldDB" id="A0A3E3ADZ5"/>
<feature type="domain" description="Integrase catalytic" evidence="1">
    <location>
        <begin position="3"/>
        <end position="38"/>
    </location>
</feature>